<dbReference type="EMBL" id="CAJNOH010000675">
    <property type="protein sequence ID" value="CAF1101156.1"/>
    <property type="molecule type" value="Genomic_DNA"/>
</dbReference>
<keyword evidence="1" id="KW-0812">Transmembrane</keyword>
<accession>A0A815EM81</accession>
<evidence type="ECO:0000313" key="3">
    <source>
        <dbReference type="EMBL" id="CAF1313897.1"/>
    </source>
</evidence>
<reference evidence="3" key="1">
    <citation type="submission" date="2021-02" db="EMBL/GenBank/DDBJ databases">
        <authorList>
            <person name="Nowell W R."/>
        </authorList>
    </citation>
    <scope>NUCLEOTIDE SEQUENCE</scope>
</reference>
<gene>
    <name evidence="3" type="ORF">JXQ802_LOCUS30171</name>
    <name evidence="2" type="ORF">PYM288_LOCUS19681</name>
</gene>
<feature type="transmembrane region" description="Helical" evidence="1">
    <location>
        <begin position="6"/>
        <end position="27"/>
    </location>
</feature>
<organism evidence="3 4">
    <name type="scientific">Rotaria sordida</name>
    <dbReference type="NCBI Taxonomy" id="392033"/>
    <lineage>
        <taxon>Eukaryota</taxon>
        <taxon>Metazoa</taxon>
        <taxon>Spiralia</taxon>
        <taxon>Gnathifera</taxon>
        <taxon>Rotifera</taxon>
        <taxon>Eurotatoria</taxon>
        <taxon>Bdelloidea</taxon>
        <taxon>Philodinida</taxon>
        <taxon>Philodinidae</taxon>
        <taxon>Rotaria</taxon>
    </lineage>
</organism>
<dbReference type="Proteomes" id="UP000663854">
    <property type="component" value="Unassembled WGS sequence"/>
</dbReference>
<name>A0A815EM81_9BILA</name>
<keyword evidence="4" id="KW-1185">Reference proteome</keyword>
<dbReference type="EMBL" id="CAJNOL010001212">
    <property type="protein sequence ID" value="CAF1313897.1"/>
    <property type="molecule type" value="Genomic_DNA"/>
</dbReference>
<proteinExistence type="predicted"/>
<keyword evidence="1" id="KW-1133">Transmembrane helix</keyword>
<evidence type="ECO:0000256" key="1">
    <source>
        <dbReference type="SAM" id="Phobius"/>
    </source>
</evidence>
<comment type="caution">
    <text evidence="3">The sequence shown here is derived from an EMBL/GenBank/DDBJ whole genome shotgun (WGS) entry which is preliminary data.</text>
</comment>
<protein>
    <submittedName>
        <fullName evidence="3">Uncharacterized protein</fullName>
    </submittedName>
</protein>
<evidence type="ECO:0000313" key="4">
    <source>
        <dbReference type="Proteomes" id="UP000663870"/>
    </source>
</evidence>
<sequence length="95" mass="11573">MHTTLMNTFLCFFIVIISITFLSSALLENDEYSLADNDWMDFNSYYPTYKFDTRAVNSRFWKRLPERHFWKRSLIESKMNNNDMVKSIFKQQDKH</sequence>
<dbReference type="Proteomes" id="UP000663870">
    <property type="component" value="Unassembled WGS sequence"/>
</dbReference>
<keyword evidence="1" id="KW-0472">Membrane</keyword>
<dbReference type="AlphaFoldDB" id="A0A815EM81"/>
<evidence type="ECO:0000313" key="2">
    <source>
        <dbReference type="EMBL" id="CAF1101156.1"/>
    </source>
</evidence>